<name>A0ABS2NGI1_9BACI</name>
<proteinExistence type="predicted"/>
<dbReference type="Proteomes" id="UP001646157">
    <property type="component" value="Unassembled WGS sequence"/>
</dbReference>
<feature type="domain" description="MPN" evidence="6">
    <location>
        <begin position="7"/>
        <end position="137"/>
    </location>
</feature>
<protein>
    <submittedName>
        <fullName evidence="7">Proteasome lid subunit RPN8/RPN11</fullName>
    </submittedName>
</protein>
<dbReference type="PROSITE" id="PS50249">
    <property type="entry name" value="MPN"/>
    <property type="match status" value="1"/>
</dbReference>
<dbReference type="InterPro" id="IPR028090">
    <property type="entry name" value="JAB_dom_prok"/>
</dbReference>
<evidence type="ECO:0000259" key="6">
    <source>
        <dbReference type="PROSITE" id="PS50249"/>
    </source>
</evidence>
<accession>A0ABS2NGI1</accession>
<dbReference type="EMBL" id="JAFBDZ010000003">
    <property type="protein sequence ID" value="MBM7586923.1"/>
    <property type="molecule type" value="Genomic_DNA"/>
</dbReference>
<keyword evidence="1" id="KW-0645">Protease</keyword>
<dbReference type="Gene3D" id="3.40.140.10">
    <property type="entry name" value="Cytidine Deaminase, domain 2"/>
    <property type="match status" value="1"/>
</dbReference>
<evidence type="ECO:0000313" key="7">
    <source>
        <dbReference type="EMBL" id="MBM7586923.1"/>
    </source>
</evidence>
<keyword evidence="4" id="KW-0862">Zinc</keyword>
<dbReference type="PANTHER" id="PTHR34858">
    <property type="entry name" value="CYSO-CYSTEINE PEPTIDASE"/>
    <property type="match status" value="1"/>
</dbReference>
<reference evidence="7 8" key="1">
    <citation type="submission" date="2021-01" db="EMBL/GenBank/DDBJ databases">
        <title>Genomic Encyclopedia of Type Strains, Phase IV (KMG-IV): sequencing the most valuable type-strain genomes for metagenomic binning, comparative biology and taxonomic classification.</title>
        <authorList>
            <person name="Goeker M."/>
        </authorList>
    </citation>
    <scope>NUCLEOTIDE SEQUENCE [LARGE SCALE GENOMIC DNA]</scope>
    <source>
        <strain evidence="7 8">DSM 24834</strain>
    </source>
</reference>
<dbReference type="InterPro" id="IPR037518">
    <property type="entry name" value="MPN"/>
</dbReference>
<evidence type="ECO:0000256" key="5">
    <source>
        <dbReference type="ARBA" id="ARBA00023049"/>
    </source>
</evidence>
<dbReference type="SUPFAM" id="SSF102712">
    <property type="entry name" value="JAB1/MPN domain"/>
    <property type="match status" value="1"/>
</dbReference>
<comment type="caution">
    <text evidence="7">The sequence shown here is derived from an EMBL/GenBank/DDBJ whole genome shotgun (WGS) entry which is preliminary data.</text>
</comment>
<keyword evidence="7" id="KW-0647">Proteasome</keyword>
<dbReference type="CDD" id="cd08070">
    <property type="entry name" value="MPN_like"/>
    <property type="match status" value="1"/>
</dbReference>
<dbReference type="RefSeq" id="WP_205174090.1">
    <property type="nucleotide sequence ID" value="NZ_JAFBDZ010000003.1"/>
</dbReference>
<evidence type="ECO:0000313" key="8">
    <source>
        <dbReference type="Proteomes" id="UP001646157"/>
    </source>
</evidence>
<keyword evidence="5" id="KW-0482">Metalloprotease</keyword>
<dbReference type="GO" id="GO:0000502">
    <property type="term" value="C:proteasome complex"/>
    <property type="evidence" value="ECO:0007669"/>
    <property type="project" value="UniProtKB-KW"/>
</dbReference>
<dbReference type="PANTHER" id="PTHR34858:SF1">
    <property type="entry name" value="CYSO-CYSTEINE PEPTIDASE"/>
    <property type="match status" value="1"/>
</dbReference>
<evidence type="ECO:0000256" key="4">
    <source>
        <dbReference type="ARBA" id="ARBA00022833"/>
    </source>
</evidence>
<evidence type="ECO:0000256" key="1">
    <source>
        <dbReference type="ARBA" id="ARBA00022670"/>
    </source>
</evidence>
<keyword evidence="2" id="KW-0479">Metal-binding</keyword>
<dbReference type="Pfam" id="PF14464">
    <property type="entry name" value="Prok-JAB"/>
    <property type="match status" value="1"/>
</dbReference>
<evidence type="ECO:0000256" key="2">
    <source>
        <dbReference type="ARBA" id="ARBA00022723"/>
    </source>
</evidence>
<dbReference type="InterPro" id="IPR051929">
    <property type="entry name" value="VirAsm_ModProt"/>
</dbReference>
<keyword evidence="3" id="KW-0378">Hydrolase</keyword>
<keyword evidence="8" id="KW-1185">Reference proteome</keyword>
<organism evidence="7 8">
    <name type="scientific">Rossellomorea pakistanensis</name>
    <dbReference type="NCBI Taxonomy" id="992288"/>
    <lineage>
        <taxon>Bacteria</taxon>
        <taxon>Bacillati</taxon>
        <taxon>Bacillota</taxon>
        <taxon>Bacilli</taxon>
        <taxon>Bacillales</taxon>
        <taxon>Bacillaceae</taxon>
        <taxon>Rossellomorea</taxon>
    </lineage>
</organism>
<evidence type="ECO:0000256" key="3">
    <source>
        <dbReference type="ARBA" id="ARBA00022801"/>
    </source>
</evidence>
<sequence length="137" mass="15812">MEQNNSVLLSKNVYSQIMYECKMGLPNEACGLLSGCGNRCKTVWPMKNMEPTPFSFVMDIQEQDMTFDMIKRRNERFVGIYHSHPFGVAVPSYDDVIHALYPDTFYFVISVGHRSAELKCYKIYKGKVKHVEVIITD</sequence>
<gene>
    <name evidence="7" type="ORF">JOC86_003475</name>
</gene>